<reference evidence="2 4" key="1">
    <citation type="submission" date="2017-10" db="EMBL/GenBank/DDBJ databases">
        <title>Massilia psychrophilum sp. nov., a novel purple-pigmented bacterium isolated from Tianshan glacier, Xinjiang Municipality, China.</title>
        <authorList>
            <person name="Wang H."/>
        </authorList>
    </citation>
    <scope>NUCLEOTIDE SEQUENCE [LARGE SCALE GENOMIC DNA]</scope>
    <source>
        <strain evidence="2 4">JCM 30813</strain>
    </source>
</reference>
<dbReference type="Proteomes" id="UP000228593">
    <property type="component" value="Unassembled WGS sequence"/>
</dbReference>
<comment type="caution">
    <text evidence="2">The sequence shown here is derived from an EMBL/GenBank/DDBJ whole genome shotgun (WGS) entry which is preliminary data.</text>
</comment>
<proteinExistence type="predicted"/>
<gene>
    <name evidence="2" type="ORF">CR103_10030</name>
    <name evidence="3" type="ORF">CR103_10605</name>
</gene>
<evidence type="ECO:0008006" key="5">
    <source>
        <dbReference type="Google" id="ProtNLM"/>
    </source>
</evidence>
<organism evidence="2 4">
    <name type="scientific">Massilia psychrophila</name>
    <dbReference type="NCBI Taxonomy" id="1603353"/>
    <lineage>
        <taxon>Bacteria</taxon>
        <taxon>Pseudomonadati</taxon>
        <taxon>Pseudomonadota</taxon>
        <taxon>Betaproteobacteria</taxon>
        <taxon>Burkholderiales</taxon>
        <taxon>Oxalobacteraceae</taxon>
        <taxon>Telluria group</taxon>
        <taxon>Massilia</taxon>
    </lineage>
</organism>
<dbReference type="AlphaFoldDB" id="A0A2G8T1K0"/>
<evidence type="ECO:0000313" key="2">
    <source>
        <dbReference type="EMBL" id="PIL39930.1"/>
    </source>
</evidence>
<name>A0A2G8T1K0_9BURK</name>
<dbReference type="GO" id="GO:0006313">
    <property type="term" value="P:DNA transposition"/>
    <property type="evidence" value="ECO:0007669"/>
    <property type="project" value="InterPro"/>
</dbReference>
<dbReference type="EMBL" id="PDOB01000013">
    <property type="protein sequence ID" value="PIL39944.1"/>
    <property type="molecule type" value="Genomic_DNA"/>
</dbReference>
<evidence type="ECO:0000313" key="3">
    <source>
        <dbReference type="EMBL" id="PIL39944.1"/>
    </source>
</evidence>
<evidence type="ECO:0000313" key="4">
    <source>
        <dbReference type="Proteomes" id="UP000228593"/>
    </source>
</evidence>
<keyword evidence="4" id="KW-1185">Reference proteome</keyword>
<dbReference type="OrthoDB" id="7282227at2"/>
<dbReference type="Pfam" id="PF01527">
    <property type="entry name" value="HTH_Tnp_1"/>
    <property type="match status" value="1"/>
</dbReference>
<dbReference type="InterPro" id="IPR009057">
    <property type="entry name" value="Homeodomain-like_sf"/>
</dbReference>
<keyword evidence="1" id="KW-0175">Coiled coil</keyword>
<protein>
    <recommendedName>
        <fullName evidence="5">Transposase</fullName>
    </recommendedName>
</protein>
<dbReference type="EMBL" id="PDOB01000013">
    <property type="protein sequence ID" value="PIL39930.1"/>
    <property type="molecule type" value="Genomic_DNA"/>
</dbReference>
<sequence length="134" mass="14670">MSPAVKQNDERESAEVVAVARRRKFTASYKRRIVREADACSNPGAVGALLRREGLYSSHLSNWRQEVEAAELAALQSKPRGPKPDAAKAADRRVLGLELEVAKLKKQLGRAEQIIDVQKKLCDLLGLPTAGDVP</sequence>
<feature type="coiled-coil region" evidence="1">
    <location>
        <begin position="87"/>
        <end position="121"/>
    </location>
</feature>
<evidence type="ECO:0000256" key="1">
    <source>
        <dbReference type="SAM" id="Coils"/>
    </source>
</evidence>
<dbReference type="GO" id="GO:0004803">
    <property type="term" value="F:transposase activity"/>
    <property type="evidence" value="ECO:0007669"/>
    <property type="project" value="InterPro"/>
</dbReference>
<accession>A0A2G8T1K0</accession>
<dbReference type="SUPFAM" id="SSF46689">
    <property type="entry name" value="Homeodomain-like"/>
    <property type="match status" value="1"/>
</dbReference>
<dbReference type="GO" id="GO:0003677">
    <property type="term" value="F:DNA binding"/>
    <property type="evidence" value="ECO:0007669"/>
    <property type="project" value="InterPro"/>
</dbReference>
<dbReference type="InterPro" id="IPR002514">
    <property type="entry name" value="Transposase_8"/>
</dbReference>